<dbReference type="GeneID" id="41588149"/>
<dbReference type="STRING" id="1673428.CPM_0872"/>
<feature type="domain" description="Putative zinc-ribbon" evidence="2">
    <location>
        <begin position="322"/>
        <end position="345"/>
    </location>
</feature>
<feature type="transmembrane region" description="Helical" evidence="1">
    <location>
        <begin position="250"/>
        <end position="271"/>
    </location>
</feature>
<evidence type="ECO:0000313" key="5">
    <source>
        <dbReference type="Proteomes" id="UP000187822"/>
    </source>
</evidence>
<dbReference type="Proteomes" id="UP000187822">
    <property type="component" value="Chromosome I"/>
</dbReference>
<keyword evidence="1" id="KW-0812">Transmembrane</keyword>
<reference evidence="5" key="2">
    <citation type="submission" date="2016-06" db="EMBL/GenBank/DDBJ databases">
        <authorList>
            <person name="Toshchakov V.S."/>
        </authorList>
    </citation>
    <scope>NUCLEOTIDE SEQUENCE [LARGE SCALE GENOMIC DNA]</scope>
    <source>
        <strain>PM4 (JCM 30641</strain>
        <strain evidence="5">\VKM B-2940)</strain>
    </source>
</reference>
<evidence type="ECO:0000313" key="6">
    <source>
        <dbReference type="Proteomes" id="UP000195607"/>
    </source>
</evidence>
<reference evidence="3 6" key="1">
    <citation type="submission" date="2016-04" db="EMBL/GenBank/DDBJ databases">
        <authorList>
            <person name="Evans L.H."/>
            <person name="Alamgir A."/>
            <person name="Owens N."/>
            <person name="Weber N.D."/>
            <person name="Virtaneva K."/>
            <person name="Barbian K."/>
            <person name="Babar A."/>
            <person name="Rosenke K."/>
        </authorList>
    </citation>
    <scope>NUCLEOTIDE SEQUENCE [LARGE SCALE GENOMIC DNA]</scope>
    <source>
        <strain evidence="3">S5</strain>
        <strain evidence="6">S5(T) (JCM 30642 \VKM B-2941)</strain>
    </source>
</reference>
<evidence type="ECO:0000259" key="2">
    <source>
        <dbReference type="Pfam" id="PF13248"/>
    </source>
</evidence>
<protein>
    <submittedName>
        <fullName evidence="3">Membrane protein</fullName>
    </submittedName>
</protein>
<evidence type="ECO:0000256" key="1">
    <source>
        <dbReference type="SAM" id="Phobius"/>
    </source>
</evidence>
<keyword evidence="1" id="KW-0472">Membrane</keyword>
<evidence type="ECO:0000313" key="4">
    <source>
        <dbReference type="EMBL" id="SJK84719.1"/>
    </source>
</evidence>
<dbReference type="EMBL" id="LT671858">
    <property type="protein sequence ID" value="SIM57840.1"/>
    <property type="molecule type" value="Genomic_DNA"/>
</dbReference>
<dbReference type="Pfam" id="PF13248">
    <property type="entry name" value="Zn_ribbon_3"/>
    <property type="match status" value="1"/>
</dbReference>
<dbReference type="InterPro" id="IPR059113">
    <property type="entry name" value="Znf_ribbon"/>
</dbReference>
<proteinExistence type="predicted"/>
<evidence type="ECO:0000313" key="3">
    <source>
        <dbReference type="EMBL" id="SIM57840.1"/>
    </source>
</evidence>
<dbReference type="EMBL" id="LT719092">
    <property type="protein sequence ID" value="SJK84719.1"/>
    <property type="molecule type" value="Genomic_DNA"/>
</dbReference>
<dbReference type="Proteomes" id="UP000195607">
    <property type="component" value="Chromosome I"/>
</dbReference>
<keyword evidence="1" id="KW-1133">Transmembrane helix</keyword>
<dbReference type="AlphaFoldDB" id="A0A1N5UB85"/>
<sequence length="347" mass="38803">MMRKNIISALVFIIFLSLAIPAVHVQAAPQKGTYFNYDEYIQISDGKGNYSGYYGNAWINGTESVTQLLNNNRVSMNYNYSCAIRSSDYNYFNDQMAKGNFTFSTNNCSYTYGTDNETGYINPHVWFFTNVSIPVNSEKEVLNTDMKVVSTDYSYSPGGTNGQITTIFLQGNGTYVRNDSYGIFNATYTWNAYYDKSSGFIVAYNYKEVDSNGQGDGFTCSNTLYVKDSSYGVSISTTHLNHQKSSPFPYFYLAIALVFILALIVIIALVISNGNKNKIRKHSTNGGNLKMTENSEDKDKTEIHLNPESKETEQVVIKEVVKVKCQYCGALIDSTAEKCPYCGAPRT</sequence>
<dbReference type="KEGG" id="cdiv:CPM_0872"/>
<reference evidence="4" key="3">
    <citation type="submission" date="2016-06" db="EMBL/GenBank/DDBJ databases">
        <authorList>
            <person name="Olsen C.W."/>
            <person name="Carey S."/>
            <person name="Hinshaw L."/>
            <person name="Karasin A.I."/>
        </authorList>
    </citation>
    <scope>NUCLEOTIDE SEQUENCE [LARGE SCALE GENOMIC DNA]</scope>
    <source>
        <strain evidence="4">PM4</strain>
    </source>
</reference>
<dbReference type="RefSeq" id="WP_077076174.1">
    <property type="nucleotide sequence ID" value="NZ_LT671858.1"/>
</dbReference>
<accession>A0A1N5UB85</accession>
<gene>
    <name evidence="4" type="ORF">CPM_0872</name>
    <name evidence="3" type="ORF">CSP5_0875</name>
</gene>
<keyword evidence="5" id="KW-1185">Reference proteome</keyword>
<organism evidence="3 6">
    <name type="scientific">Cuniculiplasma divulgatum</name>
    <dbReference type="NCBI Taxonomy" id="1673428"/>
    <lineage>
        <taxon>Archaea</taxon>
        <taxon>Methanobacteriati</taxon>
        <taxon>Thermoplasmatota</taxon>
        <taxon>Thermoplasmata</taxon>
        <taxon>Thermoplasmatales</taxon>
        <taxon>Cuniculiplasmataceae</taxon>
        <taxon>Cuniculiplasma</taxon>
    </lineage>
</organism>
<name>A0A1N5UB85_9ARCH</name>